<dbReference type="EMBL" id="RZTZ01000008">
    <property type="protein sequence ID" value="RVT59844.1"/>
    <property type="molecule type" value="Genomic_DNA"/>
</dbReference>
<accession>A0A3S2X751</accession>
<evidence type="ECO:0000256" key="1">
    <source>
        <dbReference type="ARBA" id="ARBA00009437"/>
    </source>
</evidence>
<dbReference type="Gene3D" id="3.40.190.290">
    <property type="match status" value="1"/>
</dbReference>
<dbReference type="AlphaFoldDB" id="A0A3S2X751"/>
<comment type="similarity">
    <text evidence="1">Belongs to the LysR transcriptional regulatory family.</text>
</comment>
<sequence length="302" mass="34095">MNLHGLRLFHHVASLGSFTKAAEILLISQPAVSSQIKQFEKELGIALFHKNGKRFTLTPFGEALAQKAELFFAHEIQLEQFVQDYKTAKKGRLHITATYLPANFLIPQWAAAFKAANEEVEISITTRNSTEAFRELIHYKADMAMYAGGLEEQMEEVEWRQLFQDEIWFVVSPQHRLANSTVSLDDVMKEPFIMREAGSSTRERLFSLCHTHQVKPPKIALQFTGLNEAVRSVMTGYGVNFVSSLVVKEYVKTGQLARVFVDIAPVKNIIAICTRKGENLPPVVKEFIHLCMESSKHSNAGE</sequence>
<gene>
    <name evidence="6" type="ORF">EM808_18160</name>
</gene>
<keyword evidence="2" id="KW-0805">Transcription regulation</keyword>
<dbReference type="GO" id="GO:0003700">
    <property type="term" value="F:DNA-binding transcription factor activity"/>
    <property type="evidence" value="ECO:0007669"/>
    <property type="project" value="InterPro"/>
</dbReference>
<dbReference type="InterPro" id="IPR005119">
    <property type="entry name" value="LysR_subst-bd"/>
</dbReference>
<reference evidence="6 7" key="1">
    <citation type="submission" date="2019-01" db="EMBL/GenBank/DDBJ databases">
        <title>Bacillus sp. M5HDSG1-1, whole genome shotgun sequence.</title>
        <authorList>
            <person name="Tuo L."/>
        </authorList>
    </citation>
    <scope>NUCLEOTIDE SEQUENCE [LARGE SCALE GENOMIC DNA]</scope>
    <source>
        <strain evidence="6 7">M5HDSG1-1</strain>
    </source>
</reference>
<evidence type="ECO:0000256" key="3">
    <source>
        <dbReference type="ARBA" id="ARBA00023125"/>
    </source>
</evidence>
<evidence type="ECO:0000256" key="4">
    <source>
        <dbReference type="ARBA" id="ARBA00023163"/>
    </source>
</evidence>
<keyword evidence="7" id="KW-1185">Reference proteome</keyword>
<dbReference type="Gene3D" id="1.10.10.10">
    <property type="entry name" value="Winged helix-like DNA-binding domain superfamily/Winged helix DNA-binding domain"/>
    <property type="match status" value="1"/>
</dbReference>
<dbReference type="Proteomes" id="UP000288024">
    <property type="component" value="Unassembled WGS sequence"/>
</dbReference>
<dbReference type="RefSeq" id="WP_127739623.1">
    <property type="nucleotide sequence ID" value="NZ_CP196003.1"/>
</dbReference>
<dbReference type="InterPro" id="IPR036388">
    <property type="entry name" value="WH-like_DNA-bd_sf"/>
</dbReference>
<dbReference type="CDD" id="cd05466">
    <property type="entry name" value="PBP2_LTTR_substrate"/>
    <property type="match status" value="1"/>
</dbReference>
<evidence type="ECO:0000259" key="5">
    <source>
        <dbReference type="PROSITE" id="PS50931"/>
    </source>
</evidence>
<feature type="domain" description="HTH lysR-type" evidence="5">
    <location>
        <begin position="1"/>
        <end position="58"/>
    </location>
</feature>
<name>A0A3S2X751_9BACI</name>
<dbReference type="InterPro" id="IPR000847">
    <property type="entry name" value="LysR_HTH_N"/>
</dbReference>
<organism evidence="6 7">
    <name type="scientific">Niallia taxi</name>
    <dbReference type="NCBI Taxonomy" id="2499688"/>
    <lineage>
        <taxon>Bacteria</taxon>
        <taxon>Bacillati</taxon>
        <taxon>Bacillota</taxon>
        <taxon>Bacilli</taxon>
        <taxon>Bacillales</taxon>
        <taxon>Bacillaceae</taxon>
        <taxon>Niallia</taxon>
    </lineage>
</organism>
<dbReference type="FunFam" id="1.10.10.10:FF:000001">
    <property type="entry name" value="LysR family transcriptional regulator"/>
    <property type="match status" value="1"/>
</dbReference>
<evidence type="ECO:0000313" key="7">
    <source>
        <dbReference type="Proteomes" id="UP000288024"/>
    </source>
</evidence>
<comment type="caution">
    <text evidence="6">The sequence shown here is derived from an EMBL/GenBank/DDBJ whole genome shotgun (WGS) entry which is preliminary data.</text>
</comment>
<evidence type="ECO:0000313" key="6">
    <source>
        <dbReference type="EMBL" id="RVT59844.1"/>
    </source>
</evidence>
<dbReference type="SUPFAM" id="SSF53850">
    <property type="entry name" value="Periplasmic binding protein-like II"/>
    <property type="match status" value="1"/>
</dbReference>
<dbReference type="GO" id="GO:0000976">
    <property type="term" value="F:transcription cis-regulatory region binding"/>
    <property type="evidence" value="ECO:0007669"/>
    <property type="project" value="TreeGrafter"/>
</dbReference>
<dbReference type="Pfam" id="PF03466">
    <property type="entry name" value="LysR_substrate"/>
    <property type="match status" value="1"/>
</dbReference>
<dbReference type="SUPFAM" id="SSF46785">
    <property type="entry name" value="Winged helix' DNA-binding domain"/>
    <property type="match status" value="1"/>
</dbReference>
<dbReference type="PANTHER" id="PTHR30126">
    <property type="entry name" value="HTH-TYPE TRANSCRIPTIONAL REGULATOR"/>
    <property type="match status" value="1"/>
</dbReference>
<proteinExistence type="inferred from homology"/>
<dbReference type="Pfam" id="PF00126">
    <property type="entry name" value="HTH_1"/>
    <property type="match status" value="1"/>
</dbReference>
<dbReference type="InterPro" id="IPR036390">
    <property type="entry name" value="WH_DNA-bd_sf"/>
</dbReference>
<dbReference type="PANTHER" id="PTHR30126:SF40">
    <property type="entry name" value="HTH-TYPE TRANSCRIPTIONAL REGULATOR GLTR"/>
    <property type="match status" value="1"/>
</dbReference>
<protein>
    <submittedName>
        <fullName evidence="6">LysR family transcriptional regulator</fullName>
    </submittedName>
</protein>
<keyword evidence="3" id="KW-0238">DNA-binding</keyword>
<evidence type="ECO:0000256" key="2">
    <source>
        <dbReference type="ARBA" id="ARBA00023015"/>
    </source>
</evidence>
<dbReference type="PRINTS" id="PR00039">
    <property type="entry name" value="HTHLYSR"/>
</dbReference>
<keyword evidence="4" id="KW-0804">Transcription</keyword>
<dbReference type="PROSITE" id="PS50931">
    <property type="entry name" value="HTH_LYSR"/>
    <property type="match status" value="1"/>
</dbReference>